<comment type="caution">
    <text evidence="2">The sequence shown here is derived from an EMBL/GenBank/DDBJ whole genome shotgun (WGS) entry which is preliminary data.</text>
</comment>
<evidence type="ECO:0000256" key="1">
    <source>
        <dbReference type="SAM" id="SignalP"/>
    </source>
</evidence>
<dbReference type="EMBL" id="JAGPYM010000017">
    <property type="protein sequence ID" value="KAH6885813.1"/>
    <property type="molecule type" value="Genomic_DNA"/>
</dbReference>
<protein>
    <submittedName>
        <fullName evidence="2">Uncharacterized protein</fullName>
    </submittedName>
</protein>
<keyword evidence="1" id="KW-0732">Signal</keyword>
<organism evidence="2 3">
    <name type="scientific">Thelonectria olida</name>
    <dbReference type="NCBI Taxonomy" id="1576542"/>
    <lineage>
        <taxon>Eukaryota</taxon>
        <taxon>Fungi</taxon>
        <taxon>Dikarya</taxon>
        <taxon>Ascomycota</taxon>
        <taxon>Pezizomycotina</taxon>
        <taxon>Sordariomycetes</taxon>
        <taxon>Hypocreomycetidae</taxon>
        <taxon>Hypocreales</taxon>
        <taxon>Nectriaceae</taxon>
        <taxon>Thelonectria</taxon>
    </lineage>
</organism>
<accession>A0A9P8W069</accession>
<gene>
    <name evidence="2" type="ORF">B0T10DRAFT_608247</name>
</gene>
<evidence type="ECO:0000313" key="3">
    <source>
        <dbReference type="Proteomes" id="UP000777438"/>
    </source>
</evidence>
<proteinExistence type="predicted"/>
<dbReference type="AlphaFoldDB" id="A0A9P8W069"/>
<evidence type="ECO:0000313" key="2">
    <source>
        <dbReference type="EMBL" id="KAH6885813.1"/>
    </source>
</evidence>
<dbReference type="Proteomes" id="UP000777438">
    <property type="component" value="Unassembled WGS sequence"/>
</dbReference>
<sequence length="123" mass="13334">MKFSVIITALVSAASVAAGVCAPCSDACAKSVKDDNPEIEYLHKCDCDNYNGVTPLRRSETRSLHEIPEALAPAFSLFSPKFVASPAFGKCEVQWATYQHHLISNIAHAVLLLFKDPETLGVK</sequence>
<keyword evidence="3" id="KW-1185">Reference proteome</keyword>
<name>A0A9P8W069_9HYPO</name>
<reference evidence="2 3" key="1">
    <citation type="journal article" date="2021" name="Nat. Commun.">
        <title>Genetic determinants of endophytism in the Arabidopsis root mycobiome.</title>
        <authorList>
            <person name="Mesny F."/>
            <person name="Miyauchi S."/>
            <person name="Thiergart T."/>
            <person name="Pickel B."/>
            <person name="Atanasova L."/>
            <person name="Karlsson M."/>
            <person name="Huettel B."/>
            <person name="Barry K.W."/>
            <person name="Haridas S."/>
            <person name="Chen C."/>
            <person name="Bauer D."/>
            <person name="Andreopoulos W."/>
            <person name="Pangilinan J."/>
            <person name="LaButti K."/>
            <person name="Riley R."/>
            <person name="Lipzen A."/>
            <person name="Clum A."/>
            <person name="Drula E."/>
            <person name="Henrissat B."/>
            <person name="Kohler A."/>
            <person name="Grigoriev I.V."/>
            <person name="Martin F.M."/>
            <person name="Hacquard S."/>
        </authorList>
    </citation>
    <scope>NUCLEOTIDE SEQUENCE [LARGE SCALE GENOMIC DNA]</scope>
    <source>
        <strain evidence="2 3">MPI-CAGE-CH-0241</strain>
    </source>
</reference>
<feature type="chain" id="PRO_5040391772" evidence="1">
    <location>
        <begin position="19"/>
        <end position="123"/>
    </location>
</feature>
<feature type="signal peptide" evidence="1">
    <location>
        <begin position="1"/>
        <end position="18"/>
    </location>
</feature>